<keyword evidence="2 11" id="KW-0547">Nucleotide-binding</keyword>
<gene>
    <name evidence="14" type="ORF">SAMN02745168_1839</name>
</gene>
<dbReference type="CDD" id="cd17932">
    <property type="entry name" value="DEXQc_UvrD"/>
    <property type="match status" value="1"/>
</dbReference>
<comment type="catalytic activity">
    <reaction evidence="10">
        <text>ATP + H2O = ADP + phosphate + H(+)</text>
        <dbReference type="Rhea" id="RHEA:13065"/>
        <dbReference type="ChEBI" id="CHEBI:15377"/>
        <dbReference type="ChEBI" id="CHEBI:15378"/>
        <dbReference type="ChEBI" id="CHEBI:30616"/>
        <dbReference type="ChEBI" id="CHEBI:43474"/>
        <dbReference type="ChEBI" id="CHEBI:456216"/>
        <dbReference type="EC" id="5.6.2.4"/>
    </reaction>
</comment>
<reference evidence="14 15" key="1">
    <citation type="submission" date="2017-04" db="EMBL/GenBank/DDBJ databases">
        <authorList>
            <person name="Afonso C.L."/>
            <person name="Miller P.J."/>
            <person name="Scott M.A."/>
            <person name="Spackman E."/>
            <person name="Goraichik I."/>
            <person name="Dimitrov K.M."/>
            <person name="Suarez D.L."/>
            <person name="Swayne D.E."/>
        </authorList>
    </citation>
    <scope>NUCLEOTIDE SEQUENCE [LARGE SCALE GENOMIC DNA]</scope>
    <source>
        <strain evidence="14 15">DSM 12816</strain>
    </source>
</reference>
<dbReference type="PROSITE" id="PS51217">
    <property type="entry name" value="UVRD_HELICASE_CTER"/>
    <property type="match status" value="1"/>
</dbReference>
<evidence type="ECO:0000256" key="10">
    <source>
        <dbReference type="ARBA" id="ARBA00048988"/>
    </source>
</evidence>
<accession>A0A1W2ANW0</accession>
<dbReference type="InterPro" id="IPR014017">
    <property type="entry name" value="DNA_helicase_UvrD-like_C"/>
</dbReference>
<evidence type="ECO:0000256" key="5">
    <source>
        <dbReference type="ARBA" id="ARBA00022840"/>
    </source>
</evidence>
<evidence type="ECO:0000256" key="2">
    <source>
        <dbReference type="ARBA" id="ARBA00022741"/>
    </source>
</evidence>
<proteinExistence type="inferred from homology"/>
<dbReference type="InterPro" id="IPR013986">
    <property type="entry name" value="DExx_box_DNA_helicase_dom_sf"/>
</dbReference>
<evidence type="ECO:0000256" key="3">
    <source>
        <dbReference type="ARBA" id="ARBA00022801"/>
    </source>
</evidence>
<dbReference type="PANTHER" id="PTHR11070">
    <property type="entry name" value="UVRD / RECB / PCRA DNA HELICASE FAMILY MEMBER"/>
    <property type="match status" value="1"/>
</dbReference>
<evidence type="ECO:0000256" key="7">
    <source>
        <dbReference type="ARBA" id="ARBA00023235"/>
    </source>
</evidence>
<dbReference type="GO" id="GO:0016887">
    <property type="term" value="F:ATP hydrolysis activity"/>
    <property type="evidence" value="ECO:0007669"/>
    <property type="project" value="RHEA"/>
</dbReference>
<dbReference type="Pfam" id="PF00580">
    <property type="entry name" value="UvrD-helicase"/>
    <property type="match status" value="1"/>
</dbReference>
<dbReference type="EMBL" id="FWXW01000004">
    <property type="protein sequence ID" value="SMC61898.1"/>
    <property type="molecule type" value="Genomic_DNA"/>
</dbReference>
<dbReference type="InterPro" id="IPR000212">
    <property type="entry name" value="DNA_helicase_UvrD/REP"/>
</dbReference>
<dbReference type="GO" id="GO:0003677">
    <property type="term" value="F:DNA binding"/>
    <property type="evidence" value="ECO:0007669"/>
    <property type="project" value="UniProtKB-KW"/>
</dbReference>
<dbReference type="Gene3D" id="1.10.10.160">
    <property type="match status" value="1"/>
</dbReference>
<evidence type="ECO:0000259" key="13">
    <source>
        <dbReference type="PROSITE" id="PS51217"/>
    </source>
</evidence>
<protein>
    <recommendedName>
        <fullName evidence="9">DNA 3'-5' helicase</fullName>
        <ecNumber evidence="9">5.6.2.4</ecNumber>
    </recommendedName>
</protein>
<comment type="similarity">
    <text evidence="1">Belongs to the helicase family. UvrD subfamily.</text>
</comment>
<dbReference type="GO" id="GO:0005524">
    <property type="term" value="F:ATP binding"/>
    <property type="evidence" value="ECO:0007669"/>
    <property type="project" value="UniProtKB-UniRule"/>
</dbReference>
<keyword evidence="4 11" id="KW-0347">Helicase</keyword>
<comment type="catalytic activity">
    <reaction evidence="8">
        <text>Couples ATP hydrolysis with the unwinding of duplex DNA by translocating in the 3'-5' direction.</text>
        <dbReference type="EC" id="5.6.2.4"/>
    </reaction>
</comment>
<dbReference type="PROSITE" id="PS51198">
    <property type="entry name" value="UVRD_HELICASE_ATP_BIND"/>
    <property type="match status" value="1"/>
</dbReference>
<evidence type="ECO:0000256" key="1">
    <source>
        <dbReference type="ARBA" id="ARBA00009922"/>
    </source>
</evidence>
<dbReference type="InterPro" id="IPR027417">
    <property type="entry name" value="P-loop_NTPase"/>
</dbReference>
<evidence type="ECO:0000256" key="11">
    <source>
        <dbReference type="PROSITE-ProRule" id="PRU00560"/>
    </source>
</evidence>
<keyword evidence="5 11" id="KW-0067">ATP-binding</keyword>
<evidence type="ECO:0000256" key="9">
    <source>
        <dbReference type="ARBA" id="ARBA00034808"/>
    </source>
</evidence>
<feature type="domain" description="UvrD-like helicase ATP-binding" evidence="12">
    <location>
        <begin position="12"/>
        <end position="291"/>
    </location>
</feature>
<dbReference type="Gene3D" id="3.40.50.300">
    <property type="entry name" value="P-loop containing nucleotide triphosphate hydrolases"/>
    <property type="match status" value="2"/>
</dbReference>
<dbReference type="Proteomes" id="UP000192790">
    <property type="component" value="Unassembled WGS sequence"/>
</dbReference>
<keyword evidence="7" id="KW-0413">Isomerase</keyword>
<dbReference type="STRING" id="1122930.SAMN02745168_1839"/>
<dbReference type="OrthoDB" id="9810135at2"/>
<keyword evidence="15" id="KW-1185">Reference proteome</keyword>
<feature type="binding site" evidence="11">
    <location>
        <begin position="33"/>
        <end position="40"/>
    </location>
    <ligand>
        <name>ATP</name>
        <dbReference type="ChEBI" id="CHEBI:30616"/>
    </ligand>
</feature>
<dbReference type="RefSeq" id="WP_084234521.1">
    <property type="nucleotide sequence ID" value="NZ_FWXW01000004.1"/>
</dbReference>
<dbReference type="PANTHER" id="PTHR11070:SF2">
    <property type="entry name" value="ATP-DEPENDENT DNA HELICASE SRS2"/>
    <property type="match status" value="1"/>
</dbReference>
<keyword evidence="6" id="KW-0238">DNA-binding</keyword>
<organism evidence="14 15">
    <name type="scientific">Papillibacter cinnamivorans DSM 12816</name>
    <dbReference type="NCBI Taxonomy" id="1122930"/>
    <lineage>
        <taxon>Bacteria</taxon>
        <taxon>Bacillati</taxon>
        <taxon>Bacillota</taxon>
        <taxon>Clostridia</taxon>
        <taxon>Eubacteriales</taxon>
        <taxon>Oscillospiraceae</taxon>
        <taxon>Papillibacter</taxon>
    </lineage>
</organism>
<name>A0A1W2ANW0_9FIRM</name>
<dbReference type="InterPro" id="IPR014016">
    <property type="entry name" value="UvrD-like_ATP-bd"/>
</dbReference>
<evidence type="ECO:0000256" key="6">
    <source>
        <dbReference type="ARBA" id="ARBA00023125"/>
    </source>
</evidence>
<keyword evidence="3 11" id="KW-0378">Hydrolase</keyword>
<evidence type="ECO:0000256" key="8">
    <source>
        <dbReference type="ARBA" id="ARBA00034617"/>
    </source>
</evidence>
<dbReference type="AlphaFoldDB" id="A0A1W2ANW0"/>
<feature type="domain" description="UvrD-like helicase C-terminal" evidence="13">
    <location>
        <begin position="292"/>
        <end position="545"/>
    </location>
</feature>
<evidence type="ECO:0000313" key="15">
    <source>
        <dbReference type="Proteomes" id="UP000192790"/>
    </source>
</evidence>
<dbReference type="Gene3D" id="1.10.486.10">
    <property type="entry name" value="PCRA, domain 4"/>
    <property type="match status" value="1"/>
</dbReference>
<evidence type="ECO:0000313" key="14">
    <source>
        <dbReference type="EMBL" id="SMC61898.1"/>
    </source>
</evidence>
<sequence>MTFTEFKSKFNINLNPQQEAAVQAVDGPVLLLAVPGSGKTTVLVTRLGYMLYARDIKPESILTMTYTVAATRDMRERFASMFGNELADKLEFRTINGLSSIIIRHYERTLGRKAFDLLDDTGKQAAIIGEIYRQKAEDFATESTIKTIQTAITYTKNMILSDNEIEELEPEGIKFAPIYHEYCRVLKGRNLMDFDDQMVYAHQILRRYPDILRHFQKKFSFFSVDEAQDTSRIQHEIIRLLTLESSNLFMVGDEDQSIYGFRAAYPEALMEFEQVYPGAKILLMEENYRSTKQIVSTADKFIRQNINRHPKRMTAVCGNGKDVSEISVNDRRGQYRYLLAVAKDCKTETAVLYRDNDSALPVIDLLDRTGISYRCRQVDSTFFSHWVIRDITDIIRFACNPFDSEVFLRIYYKLGAGISKTVAEASVKKSAKKKCPILECLLEQQELSSWTKKQSKALQTHFTNLISEPADRAVYRIVNFMGYGDYLKDRGSDQNKAQILEALGASEPTPDRLLERLDELCEVVKAGSANSECNFILSTIHSSKGLEYERVILMDVVDGILPKMAAPAKDGTAEPEKVAAYEEERRLFYVGMTRAKKELSIFRFRKAELCSAFAKTVFPDKSPTPPKSATHKSAINIARISLVSEEIKWLAKDYIPGSRVSHKSFGPGRLTVKNDDIITVRFDDGTQKRFSLSAALQKNLFSLL</sequence>
<evidence type="ECO:0000256" key="4">
    <source>
        <dbReference type="ARBA" id="ARBA00022806"/>
    </source>
</evidence>
<evidence type="ECO:0000259" key="12">
    <source>
        <dbReference type="PROSITE" id="PS51198"/>
    </source>
</evidence>
<dbReference type="Pfam" id="PF13361">
    <property type="entry name" value="UvrD_C"/>
    <property type="match status" value="2"/>
</dbReference>
<dbReference type="SUPFAM" id="SSF52540">
    <property type="entry name" value="P-loop containing nucleoside triphosphate hydrolases"/>
    <property type="match status" value="1"/>
</dbReference>
<dbReference type="EC" id="5.6.2.4" evidence="9"/>
<dbReference type="GO" id="GO:0000725">
    <property type="term" value="P:recombinational repair"/>
    <property type="evidence" value="ECO:0007669"/>
    <property type="project" value="TreeGrafter"/>
</dbReference>
<dbReference type="GO" id="GO:0043138">
    <property type="term" value="F:3'-5' DNA helicase activity"/>
    <property type="evidence" value="ECO:0007669"/>
    <property type="project" value="UniProtKB-EC"/>
</dbReference>